<name>A0A238U678_9FLAO</name>
<dbReference type="NCBIfam" id="TIGR04183">
    <property type="entry name" value="Por_Secre_tail"/>
    <property type="match status" value="1"/>
</dbReference>
<sequence>MKKLLLLFVFISQVTLAQNYKYLGSYSSNGTPHYLENPGDEVSTETMEMISNALPESYPVPEYNPQYITAGYDTNVELIQAAEVFVTFVAEGAGYRNVLGFYTYDLDNPPTSAPSEEDITIIFPNASALGSGGGLEVGDKVNIGSFPANTGIGWVLLANAWSSSQQRVGYGHWAVFSDPQFNPEADEELRHHNVLLSDSENERIILGFEDIRRDYGSCDNDFNDAIFYITATPFEAMRINNVADVNSANNVTSSYDGGLESNGKLAQLIAKRNLKRSKSKTYRNLKEFQPRFQKELLMSRGGTSIINYLPSTGMYGVETASVSSPDDLIGITNAKEVFAADYYDGNNRVSAILATKTEGTVYDHSKAICDRLNSSSVEDVRTVISRGHKMVSSKIKRANGLIEYTVGFSIKVGSVENELHSYWNIEQYPLGDYYNFQVWGSTYAQVFSNVNYILDTFSREKSLISNRDNTILPSVFVSSGKYANGKLFLNIINKEGVNEVVFNGNIQSTEIASVANYSEMLSLSGERKESLEIETGVLFDIGFSLKAPNSSAIDGLYLADGPWGLDYLDEYATVTNFDVQNEDVYDEEGTYEINRNIIVQGEVKGNINVFRHVLPGDQTLKVDSYNYISFEMKTTNTIEVVLMTEDLSDWNNRLRYVIPADSNQEIYNVPFSDFKDAEGNSREIEDVKTIVFSIMGDYQNTVSYDVSIKNLAFKENALTLSINDFDTTMNNSKLINYPNPFKTMTTIRLPKQANEVSLKVFDLLGREVYYKKIETKGIEKREVACSPNLTTKGVYKYIVVDDYGYKYKGTFISE</sequence>
<feature type="domain" description="DUF4114" evidence="3">
    <location>
        <begin position="146"/>
        <end position="231"/>
    </location>
</feature>
<reference evidence="4 5" key="1">
    <citation type="submission" date="2017-07" db="EMBL/GenBank/DDBJ databases">
        <authorList>
            <person name="Sun Z.S."/>
            <person name="Albrecht U."/>
            <person name="Echele G."/>
            <person name="Lee C.C."/>
        </authorList>
    </citation>
    <scope>NUCLEOTIDE SEQUENCE [LARGE SCALE GENOMIC DNA]</scope>
    <source>
        <strain evidence="5">type strain: KCTC 22618</strain>
    </source>
</reference>
<evidence type="ECO:0000313" key="4">
    <source>
        <dbReference type="EMBL" id="SNR14545.1"/>
    </source>
</evidence>
<organism evidence="4 5">
    <name type="scientific">Tenacibaculum jejuense</name>
    <dbReference type="NCBI Taxonomy" id="584609"/>
    <lineage>
        <taxon>Bacteria</taxon>
        <taxon>Pseudomonadati</taxon>
        <taxon>Bacteroidota</taxon>
        <taxon>Flavobacteriia</taxon>
        <taxon>Flavobacteriales</taxon>
        <taxon>Flavobacteriaceae</taxon>
        <taxon>Tenacibaculum</taxon>
    </lineage>
</organism>
<dbReference type="AlphaFoldDB" id="A0A238U678"/>
<dbReference type="Proteomes" id="UP000215214">
    <property type="component" value="Chromosome TJEJU"/>
</dbReference>
<evidence type="ECO:0000259" key="3">
    <source>
        <dbReference type="Pfam" id="PF13448"/>
    </source>
</evidence>
<dbReference type="RefSeq" id="WP_095069593.1">
    <property type="nucleotide sequence ID" value="NZ_LT899436.1"/>
</dbReference>
<feature type="signal peptide" evidence="2">
    <location>
        <begin position="1"/>
        <end position="17"/>
    </location>
</feature>
<proteinExistence type="predicted"/>
<protein>
    <recommendedName>
        <fullName evidence="3">DUF4114 domain-containing protein</fullName>
    </recommendedName>
</protein>
<accession>A0A238U678</accession>
<keyword evidence="5" id="KW-1185">Reference proteome</keyword>
<dbReference type="OrthoDB" id="1204817at2"/>
<dbReference type="Pfam" id="PF13448">
    <property type="entry name" value="DUF4114"/>
    <property type="match status" value="1"/>
</dbReference>
<dbReference type="InterPro" id="IPR026444">
    <property type="entry name" value="Secre_tail"/>
</dbReference>
<evidence type="ECO:0000256" key="2">
    <source>
        <dbReference type="SAM" id="SignalP"/>
    </source>
</evidence>
<evidence type="ECO:0000256" key="1">
    <source>
        <dbReference type="ARBA" id="ARBA00022729"/>
    </source>
</evidence>
<feature type="chain" id="PRO_5012669649" description="DUF4114 domain-containing protein" evidence="2">
    <location>
        <begin position="18"/>
        <end position="814"/>
    </location>
</feature>
<evidence type="ECO:0000313" key="5">
    <source>
        <dbReference type="Proteomes" id="UP000215214"/>
    </source>
</evidence>
<dbReference type="EMBL" id="LT899436">
    <property type="protein sequence ID" value="SNR14545.1"/>
    <property type="molecule type" value="Genomic_DNA"/>
</dbReference>
<dbReference type="KEGG" id="tje:TJEJU_0774"/>
<gene>
    <name evidence="4" type="ORF">TJEJU_0774</name>
</gene>
<keyword evidence="1 2" id="KW-0732">Signal</keyword>
<dbReference type="InterPro" id="IPR025193">
    <property type="entry name" value="DUF4114"/>
</dbReference>